<dbReference type="GO" id="GO:0003677">
    <property type="term" value="F:DNA binding"/>
    <property type="evidence" value="ECO:0007669"/>
    <property type="project" value="UniProtKB-KW"/>
</dbReference>
<keyword evidence="2" id="KW-0238">DNA-binding</keyword>
<evidence type="ECO:0000256" key="1">
    <source>
        <dbReference type="ARBA" id="ARBA00022553"/>
    </source>
</evidence>
<dbReference type="SUPFAM" id="SSF52172">
    <property type="entry name" value="CheY-like"/>
    <property type="match status" value="1"/>
</dbReference>
<dbReference type="RefSeq" id="WP_072318609.1">
    <property type="nucleotide sequence ID" value="NZ_FPJE01000022.1"/>
</dbReference>
<dbReference type="GO" id="GO:0000160">
    <property type="term" value="P:phosphorelay signal transduction system"/>
    <property type="evidence" value="ECO:0007669"/>
    <property type="project" value="InterPro"/>
</dbReference>
<feature type="domain" description="Response regulatory" evidence="5">
    <location>
        <begin position="3"/>
        <end position="119"/>
    </location>
</feature>
<dbReference type="PROSITE" id="PS50110">
    <property type="entry name" value="RESPONSE_REGULATORY"/>
    <property type="match status" value="1"/>
</dbReference>
<feature type="modified residue" description="4-aspartylphosphate" evidence="3">
    <location>
        <position position="54"/>
    </location>
</feature>
<dbReference type="InterPro" id="IPR016032">
    <property type="entry name" value="Sig_transdc_resp-reg_C-effctor"/>
</dbReference>
<dbReference type="GO" id="GO:0006355">
    <property type="term" value="P:regulation of DNA-templated transcription"/>
    <property type="evidence" value="ECO:0007669"/>
    <property type="project" value="InterPro"/>
</dbReference>
<keyword evidence="7" id="KW-1185">Reference proteome</keyword>
<dbReference type="PANTHER" id="PTHR43214:SF43">
    <property type="entry name" value="TWO-COMPONENT RESPONSE REGULATOR"/>
    <property type="match status" value="1"/>
</dbReference>
<dbReference type="PRINTS" id="PR00038">
    <property type="entry name" value="HTHLUXR"/>
</dbReference>
<sequence>MIKILLVDDHSILRQGLRFLIAQIPDTIVVAEAEDGRDALEKIRHYQPDMVFIDITMPKMNGIEVMRAIRKNDKDTNFIVMTMHSGVEYYQEAMEAGADAYLSKDITLEELLACMENLSHGRKYVAEFMREKVDKATSGLDSLTAREMEILRLLIEGKTNREIAEELFCSEKNVEKIKTNVRKKLDLPSSYGALLAWALRNKVFL</sequence>
<dbReference type="Gene3D" id="3.40.50.2300">
    <property type="match status" value="1"/>
</dbReference>
<dbReference type="InterPro" id="IPR000792">
    <property type="entry name" value="Tscrpt_reg_LuxR_C"/>
</dbReference>
<dbReference type="CDD" id="cd06170">
    <property type="entry name" value="LuxR_C_like"/>
    <property type="match status" value="1"/>
</dbReference>
<dbReference type="InterPro" id="IPR058245">
    <property type="entry name" value="NreC/VraR/RcsB-like_REC"/>
</dbReference>
<accession>A0A1K1RCM8</accession>
<protein>
    <submittedName>
        <fullName evidence="6">Two component transcriptional regulator, LuxR family</fullName>
    </submittedName>
</protein>
<dbReference type="Proteomes" id="UP000182248">
    <property type="component" value="Unassembled WGS sequence"/>
</dbReference>
<dbReference type="EMBL" id="FPJE01000022">
    <property type="protein sequence ID" value="SFW69705.1"/>
    <property type="molecule type" value="Genomic_DNA"/>
</dbReference>
<organism evidence="6 7">
    <name type="scientific">Sinomicrobium oceani</name>
    <dbReference type="NCBI Taxonomy" id="1150368"/>
    <lineage>
        <taxon>Bacteria</taxon>
        <taxon>Pseudomonadati</taxon>
        <taxon>Bacteroidota</taxon>
        <taxon>Flavobacteriia</taxon>
        <taxon>Flavobacteriales</taxon>
        <taxon>Flavobacteriaceae</taxon>
        <taxon>Sinomicrobium</taxon>
    </lineage>
</organism>
<evidence type="ECO:0000313" key="6">
    <source>
        <dbReference type="EMBL" id="SFW69705.1"/>
    </source>
</evidence>
<reference evidence="6 7" key="1">
    <citation type="submission" date="2016-11" db="EMBL/GenBank/DDBJ databases">
        <authorList>
            <person name="Jaros S."/>
            <person name="Januszkiewicz K."/>
            <person name="Wedrychowicz H."/>
        </authorList>
    </citation>
    <scope>NUCLEOTIDE SEQUENCE [LARGE SCALE GENOMIC DNA]</scope>
    <source>
        <strain evidence="6 7">CGMCC 1.12145</strain>
    </source>
</reference>
<proteinExistence type="predicted"/>
<dbReference type="STRING" id="1150368.SAMN02927921_03401"/>
<name>A0A1K1RCM8_9FLAO</name>
<keyword evidence="1 3" id="KW-0597">Phosphoprotein</keyword>
<dbReference type="AlphaFoldDB" id="A0A1K1RCM8"/>
<dbReference type="OrthoDB" id="9795108at2"/>
<gene>
    <name evidence="6" type="ORF">SAMN02927921_03401</name>
</gene>
<dbReference type="InterPro" id="IPR011006">
    <property type="entry name" value="CheY-like_superfamily"/>
</dbReference>
<dbReference type="SMART" id="SM00448">
    <property type="entry name" value="REC"/>
    <property type="match status" value="1"/>
</dbReference>
<feature type="domain" description="HTH luxR-type" evidence="4">
    <location>
        <begin position="136"/>
        <end position="202"/>
    </location>
</feature>
<dbReference type="PANTHER" id="PTHR43214">
    <property type="entry name" value="TWO-COMPONENT RESPONSE REGULATOR"/>
    <property type="match status" value="1"/>
</dbReference>
<evidence type="ECO:0000259" key="5">
    <source>
        <dbReference type="PROSITE" id="PS50110"/>
    </source>
</evidence>
<dbReference type="SUPFAM" id="SSF46894">
    <property type="entry name" value="C-terminal effector domain of the bipartite response regulators"/>
    <property type="match status" value="1"/>
</dbReference>
<dbReference type="SMART" id="SM00421">
    <property type="entry name" value="HTH_LUXR"/>
    <property type="match status" value="1"/>
</dbReference>
<dbReference type="Pfam" id="PF00196">
    <property type="entry name" value="GerE"/>
    <property type="match status" value="1"/>
</dbReference>
<evidence type="ECO:0000259" key="4">
    <source>
        <dbReference type="PROSITE" id="PS50043"/>
    </source>
</evidence>
<dbReference type="CDD" id="cd17535">
    <property type="entry name" value="REC_NarL-like"/>
    <property type="match status" value="1"/>
</dbReference>
<dbReference type="PROSITE" id="PS00622">
    <property type="entry name" value="HTH_LUXR_1"/>
    <property type="match status" value="1"/>
</dbReference>
<evidence type="ECO:0000256" key="3">
    <source>
        <dbReference type="PROSITE-ProRule" id="PRU00169"/>
    </source>
</evidence>
<evidence type="ECO:0000313" key="7">
    <source>
        <dbReference type="Proteomes" id="UP000182248"/>
    </source>
</evidence>
<dbReference type="Pfam" id="PF00072">
    <property type="entry name" value="Response_reg"/>
    <property type="match status" value="1"/>
</dbReference>
<dbReference type="InterPro" id="IPR039420">
    <property type="entry name" value="WalR-like"/>
</dbReference>
<dbReference type="InterPro" id="IPR001789">
    <property type="entry name" value="Sig_transdc_resp-reg_receiver"/>
</dbReference>
<evidence type="ECO:0000256" key="2">
    <source>
        <dbReference type="ARBA" id="ARBA00023125"/>
    </source>
</evidence>
<dbReference type="PROSITE" id="PS50043">
    <property type="entry name" value="HTH_LUXR_2"/>
    <property type="match status" value="1"/>
</dbReference>